<dbReference type="GO" id="GO:0006749">
    <property type="term" value="P:glutathione metabolic process"/>
    <property type="evidence" value="ECO:0007669"/>
    <property type="project" value="TreeGrafter"/>
</dbReference>
<dbReference type="Pfam" id="PF01323">
    <property type="entry name" value="DSBA"/>
    <property type="match status" value="1"/>
</dbReference>
<gene>
    <name evidence="4" type="ORF">NJQ99_14750</name>
</gene>
<feature type="domain" description="DSBA-like thioredoxin" evidence="3">
    <location>
        <begin position="5"/>
        <end position="198"/>
    </location>
</feature>
<dbReference type="SUPFAM" id="SSF52833">
    <property type="entry name" value="Thioredoxin-like"/>
    <property type="match status" value="1"/>
</dbReference>
<dbReference type="PANTHER" id="PTHR42943">
    <property type="entry name" value="GLUTATHIONE S-TRANSFERASE KAPPA"/>
    <property type="match status" value="1"/>
</dbReference>
<dbReference type="Gene3D" id="3.40.30.10">
    <property type="entry name" value="Glutaredoxin"/>
    <property type="match status" value="1"/>
</dbReference>
<dbReference type="PIRSF" id="PIRSF006386">
    <property type="entry name" value="HCCAis_GSTk"/>
    <property type="match status" value="1"/>
</dbReference>
<keyword evidence="5" id="KW-1185">Reference proteome</keyword>
<dbReference type="InterPro" id="IPR044087">
    <property type="entry name" value="NahD-like"/>
</dbReference>
<evidence type="ECO:0000256" key="1">
    <source>
        <dbReference type="PIRNR" id="PIRNR006386"/>
    </source>
</evidence>
<reference evidence="4" key="1">
    <citation type="submission" date="2022-06" db="EMBL/GenBank/DDBJ databases">
        <title>Isolation and Genomics of Futiania mangrovii gen. nov., sp. nov., a Rare and Metabolically-versatile member in the Class Alphaproteobacteria.</title>
        <authorList>
            <person name="Liu L."/>
            <person name="Huang W.-C."/>
            <person name="Pan J."/>
            <person name="Li J."/>
            <person name="Huang Y."/>
            <person name="Du H."/>
            <person name="Liu Y."/>
            <person name="Li M."/>
        </authorList>
    </citation>
    <scope>NUCLEOTIDE SEQUENCE</scope>
    <source>
        <strain evidence="4">FT118</strain>
    </source>
</reference>
<dbReference type="GO" id="GO:0004602">
    <property type="term" value="F:glutathione peroxidase activity"/>
    <property type="evidence" value="ECO:0007669"/>
    <property type="project" value="TreeGrafter"/>
</dbReference>
<comment type="similarity">
    <text evidence="1">Belongs to the GST superfamily. NadH family.</text>
</comment>
<sequence>MPLLEYFYSAHSAFAYLGSARLMEIAGAAGVKIVHRPMDLRRVVAAASPVPFRDRSPAHMAYFFGREIVRWAEERNAPVMDGFPTHHANDIGLPNCLLIAAMETGHTIDRLAHRMLEAHWRDDADLADAPTLARLARECGLDPAPLLAAADTAQVRAVYDANTADAIARSVFGSPTYVVDCDMFYGQDRLEMVARALAKPYAGTPFNGPPPART</sequence>
<name>A0A9J6PLZ7_9PROT</name>
<evidence type="ECO:0000313" key="4">
    <source>
        <dbReference type="EMBL" id="MCP1337679.1"/>
    </source>
</evidence>
<organism evidence="4 5">
    <name type="scientific">Futiania mangrovi</name>
    <dbReference type="NCBI Taxonomy" id="2959716"/>
    <lineage>
        <taxon>Bacteria</taxon>
        <taxon>Pseudomonadati</taxon>
        <taxon>Pseudomonadota</taxon>
        <taxon>Alphaproteobacteria</taxon>
        <taxon>Futianiales</taxon>
        <taxon>Futianiaceae</taxon>
        <taxon>Futiania</taxon>
    </lineage>
</organism>
<dbReference type="RefSeq" id="WP_269333640.1">
    <property type="nucleotide sequence ID" value="NZ_JAMZFT010000003.1"/>
</dbReference>
<dbReference type="PANTHER" id="PTHR42943:SF2">
    <property type="entry name" value="GLUTATHIONE S-TRANSFERASE KAPPA 1"/>
    <property type="match status" value="1"/>
</dbReference>
<comment type="catalytic activity">
    <reaction evidence="1">
        <text>2-hydroxychromene-2-carboxylate = (3E)-4-(2-hydroxyphenyl)-2-oxobut-3-enoate</text>
        <dbReference type="Rhea" id="RHEA:27401"/>
        <dbReference type="ChEBI" id="CHEBI:59350"/>
        <dbReference type="ChEBI" id="CHEBI:59353"/>
        <dbReference type="EC" id="5.99.1.4"/>
    </reaction>
</comment>
<dbReference type="AlphaFoldDB" id="A0A9J6PLZ7"/>
<evidence type="ECO:0000256" key="2">
    <source>
        <dbReference type="PIRSR" id="PIRSR006386-1"/>
    </source>
</evidence>
<protein>
    <recommendedName>
        <fullName evidence="1">2-hydroxychromene-2-carboxylate isomerase</fullName>
        <ecNumber evidence="1">5.99.1.4</ecNumber>
    </recommendedName>
</protein>
<comment type="caution">
    <text evidence="4">The sequence shown here is derived from an EMBL/GenBank/DDBJ whole genome shotgun (WGS) entry which is preliminary data.</text>
</comment>
<dbReference type="InterPro" id="IPR001853">
    <property type="entry name" value="DSBA-like_thioredoxin_dom"/>
</dbReference>
<dbReference type="EMBL" id="JAMZFT010000003">
    <property type="protein sequence ID" value="MCP1337679.1"/>
    <property type="molecule type" value="Genomic_DNA"/>
</dbReference>
<proteinExistence type="inferred from homology"/>
<dbReference type="Proteomes" id="UP001055804">
    <property type="component" value="Unassembled WGS sequence"/>
</dbReference>
<dbReference type="InterPro" id="IPR014440">
    <property type="entry name" value="HCCAis_GSTk"/>
</dbReference>
<dbReference type="EC" id="5.99.1.4" evidence="1"/>
<evidence type="ECO:0000313" key="5">
    <source>
        <dbReference type="Proteomes" id="UP001055804"/>
    </source>
</evidence>
<dbReference type="InterPro" id="IPR051924">
    <property type="entry name" value="GST_Kappa/NadH"/>
</dbReference>
<dbReference type="InterPro" id="IPR036249">
    <property type="entry name" value="Thioredoxin-like_sf"/>
</dbReference>
<accession>A0A9J6PLZ7</accession>
<keyword evidence="1 4" id="KW-0413">Isomerase</keyword>
<feature type="active site" description="Nucleophile" evidence="2">
    <location>
        <position position="12"/>
    </location>
</feature>
<evidence type="ECO:0000259" key="3">
    <source>
        <dbReference type="Pfam" id="PF01323"/>
    </source>
</evidence>
<dbReference type="GO" id="GO:0004364">
    <property type="term" value="F:glutathione transferase activity"/>
    <property type="evidence" value="ECO:0007669"/>
    <property type="project" value="TreeGrafter"/>
</dbReference>
<dbReference type="GO" id="GO:1901170">
    <property type="term" value="P:naphthalene catabolic process"/>
    <property type="evidence" value="ECO:0007669"/>
    <property type="project" value="InterPro"/>
</dbReference>
<dbReference type="GO" id="GO:0018845">
    <property type="term" value="F:2-hydroxychromene-2-carboxylate isomerase activity"/>
    <property type="evidence" value="ECO:0007669"/>
    <property type="project" value="UniProtKB-UniRule"/>
</dbReference>
<dbReference type="CDD" id="cd03022">
    <property type="entry name" value="DsbA_HCCA_Iso"/>
    <property type="match status" value="1"/>
</dbReference>